<dbReference type="GO" id="GO:0050661">
    <property type="term" value="F:NADP binding"/>
    <property type="evidence" value="ECO:0007669"/>
    <property type="project" value="InterPro"/>
</dbReference>
<dbReference type="GO" id="GO:0006006">
    <property type="term" value="P:glucose metabolic process"/>
    <property type="evidence" value="ECO:0007669"/>
    <property type="project" value="InterPro"/>
</dbReference>
<proteinExistence type="predicted"/>
<dbReference type="InterPro" id="IPR022675">
    <property type="entry name" value="G6P_DH_C"/>
</dbReference>
<evidence type="ECO:0000313" key="2">
    <source>
        <dbReference type="EMBL" id="HAE94121.1"/>
    </source>
</evidence>
<name>A0A3B9KZP6_9PROT</name>
<dbReference type="GO" id="GO:0004345">
    <property type="term" value="F:glucose-6-phosphate dehydrogenase activity"/>
    <property type="evidence" value="ECO:0007669"/>
    <property type="project" value="UniProtKB-EC"/>
</dbReference>
<evidence type="ECO:0000313" key="3">
    <source>
        <dbReference type="Proteomes" id="UP000259173"/>
    </source>
</evidence>
<dbReference type="Proteomes" id="UP000259173">
    <property type="component" value="Unassembled WGS sequence"/>
</dbReference>
<reference evidence="2 3" key="1">
    <citation type="journal article" date="2018" name="Nat. Biotechnol.">
        <title>A standardized bacterial taxonomy based on genome phylogeny substantially revises the tree of life.</title>
        <authorList>
            <person name="Parks D.H."/>
            <person name="Chuvochina M."/>
            <person name="Waite D.W."/>
            <person name="Rinke C."/>
            <person name="Skarshewski A."/>
            <person name="Chaumeil P.A."/>
            <person name="Hugenholtz P."/>
        </authorList>
    </citation>
    <scope>NUCLEOTIDE SEQUENCE [LARGE SCALE GENOMIC DNA]</scope>
    <source>
        <strain evidence="2">UBA8557</strain>
    </source>
</reference>
<feature type="non-terminal residue" evidence="2">
    <location>
        <position position="1"/>
    </location>
</feature>
<dbReference type="Gene3D" id="3.30.360.10">
    <property type="entry name" value="Dihydrodipicolinate Reductase, domain 2"/>
    <property type="match status" value="1"/>
</dbReference>
<protein>
    <submittedName>
        <fullName evidence="2">Glucose-6-phosphate dehydrogenase</fullName>
        <ecNumber evidence="2">1.1.1.49</ecNumber>
    </submittedName>
</protein>
<dbReference type="EMBL" id="DMBR01000187">
    <property type="protein sequence ID" value="HAE94121.1"/>
    <property type="molecule type" value="Genomic_DNA"/>
</dbReference>
<dbReference type="SUPFAM" id="SSF55347">
    <property type="entry name" value="Glyceraldehyde-3-phosphate dehydrogenase-like, C-terminal domain"/>
    <property type="match status" value="1"/>
</dbReference>
<dbReference type="EC" id="1.1.1.49" evidence="2"/>
<keyword evidence="2" id="KW-0560">Oxidoreductase</keyword>
<gene>
    <name evidence="2" type="ORF">DCG65_06145</name>
</gene>
<sequence>EAAWTWVDGLIEAWEQSGDRPENYSAGSDGPLAAAMMMDRDGRAWWEGS</sequence>
<evidence type="ECO:0000259" key="1">
    <source>
        <dbReference type="Pfam" id="PF02781"/>
    </source>
</evidence>
<dbReference type="Pfam" id="PF02781">
    <property type="entry name" value="G6PD_C"/>
    <property type="match status" value="1"/>
</dbReference>
<accession>A0A3B9KZP6</accession>
<dbReference type="AlphaFoldDB" id="A0A3B9KZP6"/>
<organism evidence="2 3">
    <name type="scientific">Hyphomonas atlantica</name>
    <dbReference type="NCBI Taxonomy" id="1280948"/>
    <lineage>
        <taxon>Bacteria</taxon>
        <taxon>Pseudomonadati</taxon>
        <taxon>Pseudomonadota</taxon>
        <taxon>Alphaproteobacteria</taxon>
        <taxon>Hyphomonadales</taxon>
        <taxon>Hyphomonadaceae</taxon>
        <taxon>Hyphomonas</taxon>
    </lineage>
</organism>
<feature type="domain" description="Glucose-6-phosphate dehydrogenase C-terminal" evidence="1">
    <location>
        <begin position="1"/>
        <end position="46"/>
    </location>
</feature>
<comment type="caution">
    <text evidence="2">The sequence shown here is derived from an EMBL/GenBank/DDBJ whole genome shotgun (WGS) entry which is preliminary data.</text>
</comment>